<sequence>MEDKWPLVSIIIPTYNRANLIGETLESIDNQIYKHWECIVVDDGSTDNTKVIVDEFVKNNTKFSYLSRPKSMAKGANSCRNYGYEKSKGLLINWFDSDDIMHPRKLEIQVGHLESTKFQFTVCQTLVFKHHIDNIIGLRCGKIYSKSFFGDFVTNKIKWLTQAPLFKRQFIDAHMLRFDETLSQSQERDFFIRVLDIVNDYHYDDTPLVYFREHNDSISHSAQTKDMLKSNFKVNYRALDIYGDKLNDSEKKVLKKGIKQVLKKTIQNKYFKLSNEILKKMYFHLSFRERLKIRLGVLLLKNIGKGDVLFN</sequence>
<keyword evidence="2" id="KW-0808">Transferase</keyword>
<name>A0A842ITJ7_9FLAO</name>
<feature type="domain" description="Glycosyltransferase 2-like" evidence="1">
    <location>
        <begin position="9"/>
        <end position="135"/>
    </location>
</feature>
<keyword evidence="3" id="KW-1185">Reference proteome</keyword>
<dbReference type="Proteomes" id="UP000533900">
    <property type="component" value="Unassembled WGS sequence"/>
</dbReference>
<dbReference type="RefSeq" id="WP_185789815.1">
    <property type="nucleotide sequence ID" value="NZ_JACLCP010000004.1"/>
</dbReference>
<dbReference type="SUPFAM" id="SSF53448">
    <property type="entry name" value="Nucleotide-diphospho-sugar transferases"/>
    <property type="match status" value="1"/>
</dbReference>
<dbReference type="PANTHER" id="PTHR22916">
    <property type="entry name" value="GLYCOSYLTRANSFERASE"/>
    <property type="match status" value="1"/>
</dbReference>
<dbReference type="GO" id="GO:0016758">
    <property type="term" value="F:hexosyltransferase activity"/>
    <property type="evidence" value="ECO:0007669"/>
    <property type="project" value="UniProtKB-ARBA"/>
</dbReference>
<dbReference type="PANTHER" id="PTHR22916:SF3">
    <property type="entry name" value="UDP-GLCNAC:BETAGAL BETA-1,3-N-ACETYLGLUCOSAMINYLTRANSFERASE-LIKE PROTEIN 1"/>
    <property type="match status" value="1"/>
</dbReference>
<evidence type="ECO:0000259" key="1">
    <source>
        <dbReference type="Pfam" id="PF00535"/>
    </source>
</evidence>
<dbReference type="InterPro" id="IPR029044">
    <property type="entry name" value="Nucleotide-diphossugar_trans"/>
</dbReference>
<dbReference type="InterPro" id="IPR001173">
    <property type="entry name" value="Glyco_trans_2-like"/>
</dbReference>
<dbReference type="Gene3D" id="3.90.550.10">
    <property type="entry name" value="Spore Coat Polysaccharide Biosynthesis Protein SpsA, Chain A"/>
    <property type="match status" value="1"/>
</dbReference>
<gene>
    <name evidence="2" type="ORF">H7F21_13440</name>
</gene>
<dbReference type="CDD" id="cd00761">
    <property type="entry name" value="Glyco_tranf_GTA_type"/>
    <property type="match status" value="1"/>
</dbReference>
<proteinExistence type="predicted"/>
<reference evidence="2" key="1">
    <citation type="submission" date="2020-08" db="EMBL/GenBank/DDBJ databases">
        <title>Winogradskyella ouciana sp. nov., isolated from the hadal seawater of the Mariana Trench.</title>
        <authorList>
            <person name="He X."/>
        </authorList>
    </citation>
    <scope>NUCLEOTIDE SEQUENCE [LARGE SCALE GENOMIC DNA]</scope>
    <source>
        <strain evidence="2">KCTC 52348</strain>
    </source>
</reference>
<protein>
    <submittedName>
        <fullName evidence="2">Glycosyltransferase family 2 protein</fullName>
    </submittedName>
</protein>
<dbReference type="AlphaFoldDB" id="A0A842ITJ7"/>
<accession>A0A842ITJ7</accession>
<dbReference type="Pfam" id="PF00535">
    <property type="entry name" value="Glycos_transf_2"/>
    <property type="match status" value="1"/>
</dbReference>
<evidence type="ECO:0000313" key="2">
    <source>
        <dbReference type="EMBL" id="MBC2846105.1"/>
    </source>
</evidence>
<comment type="caution">
    <text evidence="2">The sequence shown here is derived from an EMBL/GenBank/DDBJ whole genome shotgun (WGS) entry which is preliminary data.</text>
</comment>
<dbReference type="EMBL" id="JACLCP010000004">
    <property type="protein sequence ID" value="MBC2846105.1"/>
    <property type="molecule type" value="Genomic_DNA"/>
</dbReference>
<organism evidence="2 3">
    <name type="scientific">Winogradskyella flava</name>
    <dbReference type="NCBI Taxonomy" id="1884876"/>
    <lineage>
        <taxon>Bacteria</taxon>
        <taxon>Pseudomonadati</taxon>
        <taxon>Bacteroidota</taxon>
        <taxon>Flavobacteriia</taxon>
        <taxon>Flavobacteriales</taxon>
        <taxon>Flavobacteriaceae</taxon>
        <taxon>Winogradskyella</taxon>
    </lineage>
</organism>
<evidence type="ECO:0000313" key="3">
    <source>
        <dbReference type="Proteomes" id="UP000533900"/>
    </source>
</evidence>